<name>A0A1Z8JN95_PICKU</name>
<sequence length="176" mass="20519">MIIVGERLSINWYAALRSYLYFKKLVEWFESGGKFALDFQIEYSRTVELKDISEDIRNLKQVEMVTSILTSFDDIIIENLNLKFEVMEKNYGLDNIHGIYKSVFVKYESADMSTIPDDMSFMQSGTTPDDHNYYTNAGIFEPSEFIDWDDVTNWFNQGNVFGDIGDSLEREINSFI</sequence>
<reference evidence="1 2" key="1">
    <citation type="submission" date="2017-05" db="EMBL/GenBank/DDBJ databases">
        <title>The Genome Sequence of Candida krusei Ckrusei653.</title>
        <authorList>
            <person name="Cuomo C."/>
            <person name="Forche A."/>
            <person name="Young S."/>
            <person name="Abouelleil A."/>
            <person name="Cao P."/>
            <person name="Chapman S."/>
            <person name="Cusick C."/>
            <person name="Shea T."/>
            <person name="Nusbaum C."/>
            <person name="Birren B."/>
        </authorList>
    </citation>
    <scope>NUCLEOTIDE SEQUENCE [LARGE SCALE GENOMIC DNA]</scope>
    <source>
        <strain evidence="1 2">Ckrusei653</strain>
    </source>
</reference>
<gene>
    <name evidence="1" type="ORF">CAS74_002906</name>
</gene>
<accession>A0A1Z8JN95</accession>
<proteinExistence type="predicted"/>
<protein>
    <submittedName>
        <fullName evidence="1">Uncharacterized protein</fullName>
    </submittedName>
</protein>
<dbReference type="EMBL" id="NHMM01000004">
    <property type="protein sequence ID" value="OUT21922.1"/>
    <property type="molecule type" value="Genomic_DNA"/>
</dbReference>
<dbReference type="VEuPathDB" id="FungiDB:C5L36_0E03370"/>
<evidence type="ECO:0000313" key="2">
    <source>
        <dbReference type="Proteomes" id="UP000195871"/>
    </source>
</evidence>
<dbReference type="Proteomes" id="UP000195871">
    <property type="component" value="Unassembled WGS sequence"/>
</dbReference>
<evidence type="ECO:0000313" key="1">
    <source>
        <dbReference type="EMBL" id="OUT21922.1"/>
    </source>
</evidence>
<comment type="caution">
    <text evidence="1">The sequence shown here is derived from an EMBL/GenBank/DDBJ whole genome shotgun (WGS) entry which is preliminary data.</text>
</comment>
<dbReference type="AlphaFoldDB" id="A0A1Z8JN95"/>
<organism evidence="1 2">
    <name type="scientific">Pichia kudriavzevii</name>
    <name type="common">Yeast</name>
    <name type="synonym">Issatchenkia orientalis</name>
    <dbReference type="NCBI Taxonomy" id="4909"/>
    <lineage>
        <taxon>Eukaryota</taxon>
        <taxon>Fungi</taxon>
        <taxon>Dikarya</taxon>
        <taxon>Ascomycota</taxon>
        <taxon>Saccharomycotina</taxon>
        <taxon>Pichiomycetes</taxon>
        <taxon>Pichiales</taxon>
        <taxon>Pichiaceae</taxon>
        <taxon>Pichia</taxon>
    </lineage>
</organism>